<evidence type="ECO:0000313" key="2">
    <source>
        <dbReference type="Proteomes" id="UP000015104"/>
    </source>
</evidence>
<dbReference type="Proteomes" id="UP000015104">
    <property type="component" value="Unassembled WGS sequence"/>
</dbReference>
<accession>T1KFG0</accession>
<reference evidence="2" key="1">
    <citation type="submission" date="2011-08" db="EMBL/GenBank/DDBJ databases">
        <authorList>
            <person name="Rombauts S."/>
        </authorList>
    </citation>
    <scope>NUCLEOTIDE SEQUENCE</scope>
    <source>
        <strain evidence="2">London</strain>
    </source>
</reference>
<keyword evidence="2" id="KW-1185">Reference proteome</keyword>
<proteinExistence type="predicted"/>
<dbReference type="HOGENOM" id="CLU_3385348_0_0_1"/>
<reference evidence="1" key="2">
    <citation type="submission" date="2015-06" db="UniProtKB">
        <authorList>
            <consortium name="EnsemblMetazoa"/>
        </authorList>
    </citation>
    <scope>IDENTIFICATION</scope>
</reference>
<organism evidence="1 2">
    <name type="scientific">Tetranychus urticae</name>
    <name type="common">Two-spotted spider mite</name>
    <dbReference type="NCBI Taxonomy" id="32264"/>
    <lineage>
        <taxon>Eukaryota</taxon>
        <taxon>Metazoa</taxon>
        <taxon>Ecdysozoa</taxon>
        <taxon>Arthropoda</taxon>
        <taxon>Chelicerata</taxon>
        <taxon>Arachnida</taxon>
        <taxon>Acari</taxon>
        <taxon>Acariformes</taxon>
        <taxon>Trombidiformes</taxon>
        <taxon>Prostigmata</taxon>
        <taxon>Eleutherengona</taxon>
        <taxon>Raphignathae</taxon>
        <taxon>Tetranychoidea</taxon>
        <taxon>Tetranychidae</taxon>
        <taxon>Tetranychus</taxon>
    </lineage>
</organism>
<evidence type="ECO:0000313" key="1">
    <source>
        <dbReference type="EnsemblMetazoa" id="tetur10g02990.1"/>
    </source>
</evidence>
<dbReference type="AlphaFoldDB" id="T1KFG0"/>
<protein>
    <submittedName>
        <fullName evidence="1">Uncharacterized protein</fullName>
    </submittedName>
</protein>
<dbReference type="EnsemblMetazoa" id="tetur10g02990.1">
    <property type="protein sequence ID" value="tetur10g02990.1"/>
    <property type="gene ID" value="tetur10g02990"/>
</dbReference>
<sequence length="33" mass="3928">MLLQKRLDSQSIYWITTDKYNLGSEVNGYYSKL</sequence>
<name>T1KFG0_TETUR</name>
<dbReference type="EMBL" id="CAEY01000036">
    <property type="status" value="NOT_ANNOTATED_CDS"/>
    <property type="molecule type" value="Genomic_DNA"/>
</dbReference>